<dbReference type="OrthoDB" id="2658414at2759"/>
<dbReference type="PROSITE" id="PS50294">
    <property type="entry name" value="WD_REPEATS_REGION"/>
    <property type="match status" value="8"/>
</dbReference>
<dbReference type="KEGG" id="pco:PHACADRAFT_211980"/>
<feature type="repeat" description="WD" evidence="3">
    <location>
        <begin position="921"/>
        <end position="952"/>
    </location>
</feature>
<keyword evidence="2" id="KW-0677">Repeat</keyword>
<dbReference type="InterPro" id="IPR015943">
    <property type="entry name" value="WD40/YVTN_repeat-like_dom_sf"/>
</dbReference>
<feature type="repeat" description="WD" evidence="3">
    <location>
        <begin position="1008"/>
        <end position="1049"/>
    </location>
</feature>
<dbReference type="Proteomes" id="UP000008370">
    <property type="component" value="Unassembled WGS sequence"/>
</dbReference>
<dbReference type="PROSITE" id="PS50082">
    <property type="entry name" value="WD_REPEATS_2"/>
    <property type="match status" value="8"/>
</dbReference>
<dbReference type="GO" id="GO:1990234">
    <property type="term" value="C:transferase complex"/>
    <property type="evidence" value="ECO:0007669"/>
    <property type="project" value="UniProtKB-ARBA"/>
</dbReference>
<dbReference type="InterPro" id="IPR001680">
    <property type="entry name" value="WD40_rpt"/>
</dbReference>
<proteinExistence type="predicted"/>
<dbReference type="CDD" id="cd00200">
    <property type="entry name" value="WD40"/>
    <property type="match status" value="2"/>
</dbReference>
<keyword evidence="1 3" id="KW-0853">WD repeat</keyword>
<dbReference type="PANTHER" id="PTHR22847">
    <property type="entry name" value="WD40 REPEAT PROTEIN"/>
    <property type="match status" value="1"/>
</dbReference>
<dbReference type="SUPFAM" id="SSF52540">
    <property type="entry name" value="P-loop containing nucleoside triphosphate hydrolases"/>
    <property type="match status" value="1"/>
</dbReference>
<evidence type="ECO:0000256" key="4">
    <source>
        <dbReference type="SAM" id="Coils"/>
    </source>
</evidence>
<dbReference type="InterPro" id="IPR036537">
    <property type="entry name" value="Adaptor_Cbl_N_dom_sf"/>
</dbReference>
<dbReference type="InterPro" id="IPR059179">
    <property type="entry name" value="MLKL-like_MCAfunc"/>
</dbReference>
<evidence type="ECO:0000259" key="6">
    <source>
        <dbReference type="Pfam" id="PF24883"/>
    </source>
</evidence>
<dbReference type="SUPFAM" id="SSF50978">
    <property type="entry name" value="WD40 repeat-like"/>
    <property type="match status" value="2"/>
</dbReference>
<dbReference type="SUPFAM" id="SSF101898">
    <property type="entry name" value="NHL repeat"/>
    <property type="match status" value="1"/>
</dbReference>
<evidence type="ECO:0000256" key="3">
    <source>
        <dbReference type="PROSITE-ProRule" id="PRU00221"/>
    </source>
</evidence>
<dbReference type="RefSeq" id="XP_007399098.1">
    <property type="nucleotide sequence ID" value="XM_007399036.1"/>
</dbReference>
<dbReference type="SMART" id="SM00320">
    <property type="entry name" value="WD40"/>
    <property type="match status" value="11"/>
</dbReference>
<feature type="coiled-coil region" evidence="4">
    <location>
        <begin position="91"/>
        <end position="118"/>
    </location>
</feature>
<evidence type="ECO:0000313" key="7">
    <source>
        <dbReference type="EMBL" id="EKM52765.1"/>
    </source>
</evidence>
<dbReference type="Pfam" id="PF24883">
    <property type="entry name" value="NPHP3_N"/>
    <property type="match status" value="1"/>
</dbReference>
<feature type="repeat" description="WD" evidence="3">
    <location>
        <begin position="1118"/>
        <end position="1159"/>
    </location>
</feature>
<dbReference type="InParanoid" id="K5W0Z0"/>
<dbReference type="STRING" id="650164.K5W0Z0"/>
<dbReference type="InterPro" id="IPR019775">
    <property type="entry name" value="WD40_repeat_CS"/>
</dbReference>
<dbReference type="InterPro" id="IPR020472">
    <property type="entry name" value="WD40_PAC1"/>
</dbReference>
<dbReference type="GO" id="GO:0007166">
    <property type="term" value="P:cell surface receptor signaling pathway"/>
    <property type="evidence" value="ECO:0007669"/>
    <property type="project" value="InterPro"/>
</dbReference>
<feature type="domain" description="Nephrocystin 3-like N-terminal" evidence="6">
    <location>
        <begin position="240"/>
        <end position="385"/>
    </location>
</feature>
<feature type="repeat" description="WD" evidence="3">
    <location>
        <begin position="1208"/>
        <end position="1249"/>
    </location>
</feature>
<dbReference type="Gene3D" id="1.20.930.20">
    <property type="entry name" value="Adaptor protein Cbl, N-terminal domain"/>
    <property type="match status" value="1"/>
</dbReference>
<dbReference type="EMBL" id="JH930475">
    <property type="protein sequence ID" value="EKM52765.1"/>
    <property type="molecule type" value="Genomic_DNA"/>
</dbReference>
<keyword evidence="8" id="KW-1185">Reference proteome</keyword>
<feature type="repeat" description="WD" evidence="3">
    <location>
        <begin position="798"/>
        <end position="832"/>
    </location>
</feature>
<dbReference type="HOGENOM" id="CLU_000288_6_3_1"/>
<accession>K5W0Z0</accession>
<evidence type="ECO:0000256" key="1">
    <source>
        <dbReference type="ARBA" id="ARBA00022574"/>
    </source>
</evidence>
<dbReference type="GeneID" id="18913178"/>
<dbReference type="Pfam" id="PF00400">
    <property type="entry name" value="WD40"/>
    <property type="match status" value="10"/>
</dbReference>
<dbReference type="PRINTS" id="PR00320">
    <property type="entry name" value="GPROTEINBRPT"/>
</dbReference>
<organism evidence="7 8">
    <name type="scientific">Phanerochaete carnosa (strain HHB-10118-sp)</name>
    <name type="common">White-rot fungus</name>
    <name type="synonym">Peniophora carnosa</name>
    <dbReference type="NCBI Taxonomy" id="650164"/>
    <lineage>
        <taxon>Eukaryota</taxon>
        <taxon>Fungi</taxon>
        <taxon>Dikarya</taxon>
        <taxon>Basidiomycota</taxon>
        <taxon>Agaricomycotina</taxon>
        <taxon>Agaricomycetes</taxon>
        <taxon>Polyporales</taxon>
        <taxon>Phanerochaetaceae</taxon>
        <taxon>Phanerochaete</taxon>
    </lineage>
</organism>
<name>K5W0Z0_PHACS</name>
<evidence type="ECO:0000256" key="2">
    <source>
        <dbReference type="ARBA" id="ARBA00022737"/>
    </source>
</evidence>
<gene>
    <name evidence="7" type="ORF">PHACADRAFT_211980</name>
</gene>
<feature type="repeat" description="WD" evidence="3">
    <location>
        <begin position="875"/>
        <end position="918"/>
    </location>
</feature>
<sequence length="1481" mass="163364">MSSNTRNARSETSNENLHTLLDGVVITLNIAKDATAAFPPLQSAVGGVVGIIGVVKKMGANIGQVKLLEQYASQLSTTLQNPIFKNQEACPEDLRRRIDILERQLNETTKEIRKLASRSKLRRLFRSDTHAGIIDEHTTKISRAFEVFLIGGIMNVEVGVNEILSRLDKVDIRPPDKSQAFAGHSIPRYAVAARFDHPSQRATCEGRTRSETLNTIYYWFLPNQAGGRIPEDILQPPRVDARLFLLTGQAGSGKLTIAQTVAAWCSELGYLGASFFCSRDNQECSDIQMIFPTIAYQLGLRDRRFPEKIAEVMRQDPDIQTSLVSRQLKRLIVDPLRELPTFPDCAVVIDALDECKDAETTSLIVRALSDHVSGLAPLKIFLTSRPVLNITYGFHSTGLLNATQHIILHEVPPDTTERDIEIFLQKKMTDVRERYGLDRSWPTAEWVVRLVKLSNRVFIYAATAIHFIEDANASNPDGRLRSLLEGQGESSTSVAMPFYQLDKLYLQVLKSAYPDITQELKLRLKIILGTLVLIRDRLSPNAIDMLMHLKRGTTRTTLTHLQSVVMVPDDNNAVISLIHPSFHDFLTDGNRCRDPDLLVNLSIQHGLIAQRCLEIMIGGLRMDICKIGRSVLNSEVPGLPELVAEHIPPAPEYACSYWTHHAFHGEVDNKLLGLLIKFSESHLPNWLEVMSLLGGSKLSSAVSALQMLHKRLLGLSLPHSDLTALLYDCLRATQQSFPGLSISCLQAHSGLIPFCPTSSKLREYYTVQGIGHPKVLSGLQQHWDPCILTIEGHLTFSVNAVCFSSDGRHIASAGSDKTVKLWDAATGSHLHTLEGHEDTVQCVAFSPNDQHIASGSDDKTIIIWDAAIGQHLHTLTGHTNIVTAVDFSLGGDVAVLASGSHDHSTRIWDLNNNIGLSRTLSPTHTSYVKSVRFSRSGSLLVSCSLDGACKVWRSGAWTCVAQFNHPEHTAILSLVISPDEAIFASGQGHPAKDILLHSTADGRCFCTLQGHTSDVWSLDFSPDSTTLASGSEDRTIILWDVASGSTLRTLKGHSSQVYSLRYSPDGQRIASCGYDHSIRIWDLSLLSTERVRESARKKLKERLTRGHGSGMHRSAGAEPQHLSNVRSATFSPDGRILATGSRDTTIRLWDTASGAQLRVLEGHQGVVSYLSFSPDEKTLLSSEYEPYYSSEVALRLWDVKSGRCEQTFTGHERNVVQAKFFPDGKRVISCSDDGSIRAWEVGQSRTRSVESRVVYQDRSLSIYSVAVSPDASLVAFGCWSDEPDDHTLGLVSLTTPQAVRLVRYERAHGAPTALAFSKDGSRLLVASSGGTVKPTVTLWGIHAGSRASPAAVDTTLEATFLDCYDGEDWAENIAFSSTETSFVTDATMGVISPQHRPRSASQDDSLDPAEYAFCLADNWLWYVSATERRRLCWVPAAFRLVRQLDIAYRGSIAVYRDVVAFGTESGRVVILDMTPCLPRTC</sequence>
<dbReference type="PANTHER" id="PTHR22847:SF637">
    <property type="entry name" value="WD REPEAT DOMAIN 5B"/>
    <property type="match status" value="1"/>
</dbReference>
<reference evidence="7 8" key="1">
    <citation type="journal article" date="2012" name="BMC Genomics">
        <title>Comparative genomics of the white-rot fungi, Phanerochaete carnosa and P. chrysosporium, to elucidate the genetic basis of the distinct wood types they colonize.</title>
        <authorList>
            <person name="Suzuki H."/>
            <person name="MacDonald J."/>
            <person name="Syed K."/>
            <person name="Salamov A."/>
            <person name="Hori C."/>
            <person name="Aerts A."/>
            <person name="Henrissat B."/>
            <person name="Wiebenga A."/>
            <person name="vanKuyk P.A."/>
            <person name="Barry K."/>
            <person name="Lindquist E."/>
            <person name="LaButti K."/>
            <person name="Lapidus A."/>
            <person name="Lucas S."/>
            <person name="Coutinho P."/>
            <person name="Gong Y."/>
            <person name="Samejima M."/>
            <person name="Mahadevan R."/>
            <person name="Abou-Zaid M."/>
            <person name="de Vries R.P."/>
            <person name="Igarashi K."/>
            <person name="Yadav J.S."/>
            <person name="Grigoriev I.V."/>
            <person name="Master E.R."/>
        </authorList>
    </citation>
    <scope>NUCLEOTIDE SEQUENCE [LARGE SCALE GENOMIC DNA]</scope>
    <source>
        <strain evidence="7 8">HHB-10118-sp</strain>
    </source>
</reference>
<dbReference type="InterPro" id="IPR027417">
    <property type="entry name" value="P-loop_NTPase"/>
</dbReference>
<feature type="repeat" description="WD" evidence="3">
    <location>
        <begin position="1050"/>
        <end position="1084"/>
    </location>
</feature>
<dbReference type="InterPro" id="IPR036322">
    <property type="entry name" value="WD40_repeat_dom_sf"/>
</dbReference>
<dbReference type="CDD" id="cd21037">
    <property type="entry name" value="MLKL_NTD"/>
    <property type="match status" value="1"/>
</dbReference>
<feature type="region of interest" description="Disordered" evidence="5">
    <location>
        <begin position="1100"/>
        <end position="1120"/>
    </location>
</feature>
<feature type="repeat" description="WD" evidence="3">
    <location>
        <begin position="833"/>
        <end position="874"/>
    </location>
</feature>
<dbReference type="Gene3D" id="2.130.10.10">
    <property type="entry name" value="YVTN repeat-like/Quinoprotein amine dehydrogenase"/>
    <property type="match status" value="5"/>
</dbReference>
<protein>
    <recommendedName>
        <fullName evidence="6">Nephrocystin 3-like N-terminal domain-containing protein</fullName>
    </recommendedName>
</protein>
<dbReference type="PROSITE" id="PS00678">
    <property type="entry name" value="WD_REPEATS_1"/>
    <property type="match status" value="6"/>
</dbReference>
<evidence type="ECO:0000313" key="8">
    <source>
        <dbReference type="Proteomes" id="UP000008370"/>
    </source>
</evidence>
<keyword evidence="4" id="KW-0175">Coiled coil</keyword>
<dbReference type="InterPro" id="IPR056884">
    <property type="entry name" value="NPHP3-like_N"/>
</dbReference>
<evidence type="ECO:0000256" key="5">
    <source>
        <dbReference type="SAM" id="MobiDB-lite"/>
    </source>
</evidence>